<dbReference type="InterPro" id="IPR018392">
    <property type="entry name" value="LysM"/>
</dbReference>
<keyword evidence="1" id="KW-0147">Chitin-binding</keyword>
<dbReference type="PANTHER" id="PTHR34997">
    <property type="entry name" value="AM15"/>
    <property type="match status" value="1"/>
</dbReference>
<dbReference type="InterPro" id="IPR052210">
    <property type="entry name" value="LysM1-like"/>
</dbReference>
<sequence>MAGHGVDINYWYKENITSLCTSTCQSSLESWKGKVSSACAKDTIVQSGVEVQAKAMVFQITYNFDLACLQDSKNNWCLFESQNWVGSNYIRWEPTMCFETNSTVPQCNDPTFDISHISDDMSSITNLYNKTLYCDECYLKLFRQRMLDPWLPKSNFTDYLVTQFGSLQSACSTSLPYTTSASTLFLGTPTTTAKATTTSAFMMTTCTGQTLKPLNQPLTCNELSDQFNITTGDARVATSDYYCQFNRTICVPLPCQLDILWEYPSCKELAAKYSSKSYVVTEAQFLSWNPNIQGSCDGLAAGQRICQQAPGGTYPPPVASLYAPTGTSAYYTTAQPAAPTQSGTIPDCGRYYLVMAGDSCNGVALQAGINFTQLQSFNTYLNNACTNLWLSYDVCIAKVTPPSVSKDGTCGPGMKFLTLLSLIPLLVPIIPPNPHLACDYSIMDEMPDIDRWLVTPDNPPRDVQGMDHERCAALHNYIIQYAWISSNRQLSEFPKQSWLDKYDESTGTGFAHQFDPTLAMFLQNAYHHDYTELSFFYWTSILNSPEYMWKTWPSFDEADEYRYLTLYRANEGSHSDGLCYDQKRHKAVVFMSIDDRDFAKGEDGEQLWFPLETILSNWISMMRMGKITAGPEGVQLKNEKYFPWVYHSYSYKQVEDTVAAFNQLVVAIESHLPANSQATKPSTVISDRLLDFAGVKEPSFARSFLQCIRLPGFRYLAPGILIPSVDAFAQSQLFTSIQDPNDDHAVPPVLLFPTVEKVQFDLQDQYGARNPFRPVYVDALKHINIPAGIYSDAISRVETDNAEEGFTFVLPYTIGENKFARKSDGSQLGEGNFKDLYQHGFKPFGGDWSRAVLCSYKLDIVIVQWDISHINCVRVLEMSAAGWTHGVSTGALHHMDAAVSGGGNAAV</sequence>
<dbReference type="Pfam" id="PF01476">
    <property type="entry name" value="LysM"/>
    <property type="match status" value="1"/>
</dbReference>
<proteinExistence type="predicted"/>
<dbReference type="SUPFAM" id="SSF54106">
    <property type="entry name" value="LysM domain"/>
    <property type="match status" value="1"/>
</dbReference>
<evidence type="ECO:0000256" key="1">
    <source>
        <dbReference type="ARBA" id="ARBA00022669"/>
    </source>
</evidence>
<dbReference type="Proteomes" id="UP000566819">
    <property type="component" value="Unassembled WGS sequence"/>
</dbReference>
<protein>
    <recommendedName>
        <fullName evidence="3">LysM domain-containing protein</fullName>
    </recommendedName>
</protein>
<comment type="caution">
    <text evidence="4">The sequence shown here is derived from an EMBL/GenBank/DDBJ whole genome shotgun (WGS) entry which is preliminary data.</text>
</comment>
<evidence type="ECO:0000256" key="2">
    <source>
        <dbReference type="ARBA" id="ARBA00023026"/>
    </source>
</evidence>
<dbReference type="OrthoDB" id="3029470at2759"/>
<feature type="domain" description="LysM" evidence="3">
    <location>
        <begin position="350"/>
        <end position="396"/>
    </location>
</feature>
<dbReference type="GO" id="GO:0008061">
    <property type="term" value="F:chitin binding"/>
    <property type="evidence" value="ECO:0007669"/>
    <property type="project" value="UniProtKB-KW"/>
</dbReference>
<name>A0A8H4RTJ5_9HELO</name>
<dbReference type="PANTHER" id="PTHR34997:SF1">
    <property type="entry name" value="PEPTIDOGLYCAN-BINDING LYSIN DOMAIN"/>
    <property type="match status" value="1"/>
</dbReference>
<reference evidence="4 5" key="1">
    <citation type="submission" date="2020-03" db="EMBL/GenBank/DDBJ databases">
        <title>Draft Genome Sequence of Cudoniella acicularis.</title>
        <authorList>
            <person name="Buettner E."/>
            <person name="Kellner H."/>
        </authorList>
    </citation>
    <scope>NUCLEOTIDE SEQUENCE [LARGE SCALE GENOMIC DNA]</scope>
    <source>
        <strain evidence="4 5">DSM 108380</strain>
    </source>
</reference>
<dbReference type="PROSITE" id="PS51782">
    <property type="entry name" value="LYSM"/>
    <property type="match status" value="1"/>
</dbReference>
<organism evidence="4 5">
    <name type="scientific">Cudoniella acicularis</name>
    <dbReference type="NCBI Taxonomy" id="354080"/>
    <lineage>
        <taxon>Eukaryota</taxon>
        <taxon>Fungi</taxon>
        <taxon>Dikarya</taxon>
        <taxon>Ascomycota</taxon>
        <taxon>Pezizomycotina</taxon>
        <taxon>Leotiomycetes</taxon>
        <taxon>Helotiales</taxon>
        <taxon>Tricladiaceae</taxon>
        <taxon>Cudoniella</taxon>
    </lineage>
</organism>
<evidence type="ECO:0000313" key="4">
    <source>
        <dbReference type="EMBL" id="KAF4634252.1"/>
    </source>
</evidence>
<evidence type="ECO:0000313" key="5">
    <source>
        <dbReference type="Proteomes" id="UP000566819"/>
    </source>
</evidence>
<dbReference type="AlphaFoldDB" id="A0A8H4RTJ5"/>
<evidence type="ECO:0000259" key="3">
    <source>
        <dbReference type="PROSITE" id="PS51782"/>
    </source>
</evidence>
<dbReference type="InterPro" id="IPR036779">
    <property type="entry name" value="LysM_dom_sf"/>
</dbReference>
<accession>A0A8H4RTJ5</accession>
<keyword evidence="5" id="KW-1185">Reference proteome</keyword>
<gene>
    <name evidence="4" type="ORF">G7Y89_g3857</name>
</gene>
<dbReference type="EMBL" id="JAAMPI010000198">
    <property type="protein sequence ID" value="KAF4634252.1"/>
    <property type="molecule type" value="Genomic_DNA"/>
</dbReference>
<keyword evidence="2" id="KW-0843">Virulence</keyword>
<dbReference type="Gene3D" id="3.10.350.10">
    <property type="entry name" value="LysM domain"/>
    <property type="match status" value="2"/>
</dbReference>